<accession>A0A0J8AWS3</accession>
<sequence length="240" mass="26872">LRLPSLLSPRNYSRKLTPVQRIKYPSKITEDAQPWTELNQLQGQNVTDSVNPGDDAMLTMKNSMLIMQHFEKPDVKIMSSEAYETGNSSEKPLQNIVLPEEKAHTDSKESKMKEGKVNAKSNEGKRNSHKKKSKAAFKDDKTNRELNERKVNNAGSSFEEKHEMARYEPERPSIMEAGAPVNASLKAAGHRPQVSPTSSDSKQTVLIQTAPEQSSWFDAIAGYLPSITAYHHSLYADDDT</sequence>
<feature type="compositionally biased region" description="Polar residues" evidence="1">
    <location>
        <begin position="194"/>
        <end position="204"/>
    </location>
</feature>
<feature type="region of interest" description="Disordered" evidence="1">
    <location>
        <begin position="185"/>
        <end position="204"/>
    </location>
</feature>
<gene>
    <name evidence="2" type="ORF">BVRB_032880</name>
</gene>
<dbReference type="EMBL" id="KQ104443">
    <property type="protein sequence ID" value="KMS93299.1"/>
    <property type="molecule type" value="Genomic_DNA"/>
</dbReference>
<dbReference type="AlphaFoldDB" id="A0A0J8AWS3"/>
<feature type="non-terminal residue" evidence="2">
    <location>
        <position position="1"/>
    </location>
</feature>
<feature type="region of interest" description="Disordered" evidence="1">
    <location>
        <begin position="82"/>
        <end position="148"/>
    </location>
</feature>
<name>A0A0J8AWS3_BETVV</name>
<feature type="non-terminal residue" evidence="2">
    <location>
        <position position="240"/>
    </location>
</feature>
<feature type="compositionally biased region" description="Basic and acidic residues" evidence="1">
    <location>
        <begin position="99"/>
        <end position="126"/>
    </location>
</feature>
<evidence type="ECO:0000313" key="3">
    <source>
        <dbReference type="Proteomes" id="UP000035740"/>
    </source>
</evidence>
<evidence type="ECO:0000313" key="2">
    <source>
        <dbReference type="EMBL" id="KMS93299.1"/>
    </source>
</evidence>
<reference evidence="2 3" key="1">
    <citation type="journal article" date="2014" name="Nature">
        <title>The genome of the recently domesticated crop plant sugar beet (Beta vulgaris).</title>
        <authorList>
            <person name="Dohm J.C."/>
            <person name="Minoche A.E."/>
            <person name="Holtgrawe D."/>
            <person name="Capella-Gutierrez S."/>
            <person name="Zakrzewski F."/>
            <person name="Tafer H."/>
            <person name="Rupp O."/>
            <person name="Sorensen T.R."/>
            <person name="Stracke R."/>
            <person name="Reinhardt R."/>
            <person name="Goesmann A."/>
            <person name="Kraft T."/>
            <person name="Schulz B."/>
            <person name="Stadler P.F."/>
            <person name="Schmidt T."/>
            <person name="Gabaldon T."/>
            <person name="Lehrach H."/>
            <person name="Weisshaar B."/>
            <person name="Himmelbauer H."/>
        </authorList>
    </citation>
    <scope>NUCLEOTIDE SEQUENCE [LARGE SCALE GENOMIC DNA]</scope>
    <source>
        <tissue evidence="2">Taproot</tissue>
    </source>
</reference>
<proteinExistence type="predicted"/>
<evidence type="ECO:0000256" key="1">
    <source>
        <dbReference type="SAM" id="MobiDB-lite"/>
    </source>
</evidence>
<feature type="compositionally biased region" description="Basic and acidic residues" evidence="1">
    <location>
        <begin position="136"/>
        <end position="148"/>
    </location>
</feature>
<keyword evidence="3" id="KW-1185">Reference proteome</keyword>
<protein>
    <submittedName>
        <fullName evidence="2">Uncharacterized protein</fullName>
    </submittedName>
</protein>
<organism evidence="2 3">
    <name type="scientific">Beta vulgaris subsp. vulgaris</name>
    <name type="common">Beet</name>
    <dbReference type="NCBI Taxonomy" id="3555"/>
    <lineage>
        <taxon>Eukaryota</taxon>
        <taxon>Viridiplantae</taxon>
        <taxon>Streptophyta</taxon>
        <taxon>Embryophyta</taxon>
        <taxon>Tracheophyta</taxon>
        <taxon>Spermatophyta</taxon>
        <taxon>Magnoliopsida</taxon>
        <taxon>eudicotyledons</taxon>
        <taxon>Gunneridae</taxon>
        <taxon>Pentapetalae</taxon>
        <taxon>Caryophyllales</taxon>
        <taxon>Chenopodiaceae</taxon>
        <taxon>Betoideae</taxon>
        <taxon>Beta</taxon>
    </lineage>
</organism>
<dbReference type="Proteomes" id="UP000035740">
    <property type="component" value="Unassembled WGS sequence"/>
</dbReference>